<keyword evidence="3" id="KW-0662">Pyridine nucleotide biosynthesis</keyword>
<dbReference type="Gene3D" id="2.60.120.10">
    <property type="entry name" value="Jelly Rolls"/>
    <property type="match status" value="1"/>
</dbReference>
<comment type="cofactor">
    <cofactor evidence="1">
        <name>Fe(2+)</name>
        <dbReference type="ChEBI" id="CHEBI:29033"/>
    </cofactor>
</comment>
<dbReference type="PANTHER" id="PTHR15497:SF1">
    <property type="entry name" value="3-HYDROXYANTHRANILATE 3,4-DIOXYGENASE"/>
    <property type="match status" value="1"/>
</dbReference>
<keyword evidence="9" id="KW-1185">Reference proteome</keyword>
<keyword evidence="7" id="KW-0408">Iron</keyword>
<evidence type="ECO:0000256" key="5">
    <source>
        <dbReference type="ARBA" id="ARBA00022964"/>
    </source>
</evidence>
<accession>A0A9W4SML0</accession>
<keyword evidence="6" id="KW-0560">Oxidoreductase</keyword>
<dbReference type="GO" id="GO:0046874">
    <property type="term" value="P:quinolinate metabolic process"/>
    <property type="evidence" value="ECO:0007669"/>
    <property type="project" value="TreeGrafter"/>
</dbReference>
<evidence type="ECO:0000256" key="1">
    <source>
        <dbReference type="ARBA" id="ARBA00001954"/>
    </source>
</evidence>
<dbReference type="Pfam" id="PF06052">
    <property type="entry name" value="3-HAO"/>
    <property type="match status" value="1"/>
</dbReference>
<dbReference type="InterPro" id="IPR014710">
    <property type="entry name" value="RmlC-like_jellyroll"/>
</dbReference>
<dbReference type="GO" id="GO:0000334">
    <property type="term" value="F:3-hydroxyanthranilate 3,4-dioxygenase activity"/>
    <property type="evidence" value="ECO:0007669"/>
    <property type="project" value="InterPro"/>
</dbReference>
<evidence type="ECO:0000256" key="7">
    <source>
        <dbReference type="ARBA" id="ARBA00023004"/>
    </source>
</evidence>
<dbReference type="EMBL" id="CAMKVN010001128">
    <property type="protein sequence ID" value="CAI2173883.1"/>
    <property type="molecule type" value="Genomic_DNA"/>
</dbReference>
<proteinExistence type="predicted"/>
<dbReference type="InterPro" id="IPR010329">
    <property type="entry name" value="3hydroanth_dOase"/>
</dbReference>
<gene>
    <name evidence="8" type="ORF">FWILDA_LOCUS6311</name>
</gene>
<dbReference type="AlphaFoldDB" id="A0A9W4SML0"/>
<dbReference type="SUPFAM" id="SSF51182">
    <property type="entry name" value="RmlC-like cupins"/>
    <property type="match status" value="1"/>
</dbReference>
<keyword evidence="4" id="KW-0479">Metal-binding</keyword>
<evidence type="ECO:0000256" key="2">
    <source>
        <dbReference type="ARBA" id="ARBA00002752"/>
    </source>
</evidence>
<evidence type="ECO:0000256" key="4">
    <source>
        <dbReference type="ARBA" id="ARBA00022723"/>
    </source>
</evidence>
<evidence type="ECO:0000256" key="3">
    <source>
        <dbReference type="ARBA" id="ARBA00022642"/>
    </source>
</evidence>
<evidence type="ECO:0000313" key="8">
    <source>
        <dbReference type="EMBL" id="CAI2173883.1"/>
    </source>
</evidence>
<organism evidence="8 9">
    <name type="scientific">Funneliformis geosporum</name>
    <dbReference type="NCBI Taxonomy" id="1117311"/>
    <lineage>
        <taxon>Eukaryota</taxon>
        <taxon>Fungi</taxon>
        <taxon>Fungi incertae sedis</taxon>
        <taxon>Mucoromycota</taxon>
        <taxon>Glomeromycotina</taxon>
        <taxon>Glomeromycetes</taxon>
        <taxon>Glomerales</taxon>
        <taxon>Glomeraceae</taxon>
        <taxon>Funneliformis</taxon>
    </lineage>
</organism>
<evidence type="ECO:0000313" key="9">
    <source>
        <dbReference type="Proteomes" id="UP001153678"/>
    </source>
</evidence>
<evidence type="ECO:0000256" key="6">
    <source>
        <dbReference type="ARBA" id="ARBA00023002"/>
    </source>
</evidence>
<reference evidence="8" key="1">
    <citation type="submission" date="2022-08" db="EMBL/GenBank/DDBJ databases">
        <authorList>
            <person name="Kallberg Y."/>
            <person name="Tangrot J."/>
            <person name="Rosling A."/>
        </authorList>
    </citation>
    <scope>NUCLEOTIDE SEQUENCE</scope>
    <source>
        <strain evidence="8">Wild A</strain>
    </source>
</reference>
<dbReference type="PANTHER" id="PTHR15497">
    <property type="entry name" value="3-HYDROXYANTHRANILATE 3,4-DIOXYGENASE"/>
    <property type="match status" value="1"/>
</dbReference>
<dbReference type="GO" id="GO:0034354">
    <property type="term" value="P:'de novo' NAD+ biosynthetic process from L-tryptophan"/>
    <property type="evidence" value="ECO:0007669"/>
    <property type="project" value="TreeGrafter"/>
</dbReference>
<name>A0A9W4SML0_9GLOM</name>
<comment type="function">
    <text evidence="2">Catalyzes the oxidative ring opening of 3-hydroxyanthranilate to 2-amino-3-carboxymuconate semialdehyde, which spontaneously cyclizes to quinolinate.</text>
</comment>
<dbReference type="OrthoDB" id="204928at2759"/>
<keyword evidence="5" id="KW-0223">Dioxygenase</keyword>
<dbReference type="Proteomes" id="UP001153678">
    <property type="component" value="Unassembled WGS sequence"/>
</dbReference>
<dbReference type="GO" id="GO:0005506">
    <property type="term" value="F:iron ion binding"/>
    <property type="evidence" value="ECO:0007669"/>
    <property type="project" value="InterPro"/>
</dbReference>
<comment type="caution">
    <text evidence="8">The sequence shown here is derived from an EMBL/GenBank/DDBJ whole genome shotgun (WGS) entry which is preliminary data.</text>
</comment>
<protein>
    <submittedName>
        <fullName evidence="8">10888_t:CDS:1</fullName>
    </submittedName>
</protein>
<dbReference type="InterPro" id="IPR011051">
    <property type="entry name" value="RmlC_Cupin_sf"/>
</dbReference>
<sequence length="106" mass="12453">MVVGGPNAINDYHINQTEERFCQYKEEMCLKVVDSGEFKDITNGRVKCSYCLGQLCDRKVHPKIMTNCDEIEFEDHERLLEINNSQSRTLYYGNKYHDTYDGNFLE</sequence>
<dbReference type="GO" id="GO:0005737">
    <property type="term" value="C:cytoplasm"/>
    <property type="evidence" value="ECO:0007669"/>
    <property type="project" value="TreeGrafter"/>
</dbReference>